<dbReference type="Proteomes" id="UP000199103">
    <property type="component" value="Chromosome I"/>
</dbReference>
<dbReference type="Pfam" id="PF00186">
    <property type="entry name" value="DHFR_1"/>
    <property type="match status" value="1"/>
</dbReference>
<keyword evidence="4 7" id="KW-0554">One-carbon metabolism</keyword>
<dbReference type="UniPathway" id="UPA00077">
    <property type="reaction ID" value="UER00158"/>
</dbReference>
<name>A0A1H1XNE0_9ACTN</name>
<dbReference type="GO" id="GO:0004146">
    <property type="term" value="F:dihydrofolate reductase activity"/>
    <property type="evidence" value="ECO:0007669"/>
    <property type="project" value="UniProtKB-EC"/>
</dbReference>
<dbReference type="STRING" id="630515.SAMN04489812_4163"/>
<evidence type="ECO:0000256" key="3">
    <source>
        <dbReference type="ARBA" id="ARBA00012856"/>
    </source>
</evidence>
<feature type="domain" description="DHFR" evidence="9">
    <location>
        <begin position="3"/>
        <end position="165"/>
    </location>
</feature>
<comment type="catalytic activity">
    <reaction evidence="7">
        <text>(6S)-5,6,7,8-tetrahydrofolate + NADP(+) = 7,8-dihydrofolate + NADPH + H(+)</text>
        <dbReference type="Rhea" id="RHEA:15009"/>
        <dbReference type="ChEBI" id="CHEBI:15378"/>
        <dbReference type="ChEBI" id="CHEBI:57451"/>
        <dbReference type="ChEBI" id="CHEBI:57453"/>
        <dbReference type="ChEBI" id="CHEBI:57783"/>
        <dbReference type="ChEBI" id="CHEBI:58349"/>
        <dbReference type="EC" id="1.5.1.3"/>
    </reaction>
</comment>
<comment type="function">
    <text evidence="7">Key enzyme in folate metabolism. Catalyzes an essential reaction for de novo glycine and purine synthesis, and for DNA precursor synthesis.</text>
</comment>
<proteinExistence type="inferred from homology"/>
<dbReference type="PANTHER" id="PTHR48069">
    <property type="entry name" value="DIHYDROFOLATE REDUCTASE"/>
    <property type="match status" value="1"/>
</dbReference>
<dbReference type="EMBL" id="LT629772">
    <property type="protein sequence ID" value="SDT10764.1"/>
    <property type="molecule type" value="Genomic_DNA"/>
</dbReference>
<evidence type="ECO:0000256" key="5">
    <source>
        <dbReference type="ARBA" id="ARBA00022857"/>
    </source>
</evidence>
<evidence type="ECO:0000313" key="10">
    <source>
        <dbReference type="EMBL" id="SDT10764.1"/>
    </source>
</evidence>
<dbReference type="PIRSF" id="PIRSF000194">
    <property type="entry name" value="DHFR"/>
    <property type="match status" value="1"/>
</dbReference>
<dbReference type="InterPro" id="IPR024072">
    <property type="entry name" value="DHFR-like_dom_sf"/>
</dbReference>
<comment type="pathway">
    <text evidence="1 7">Cofactor biosynthesis; tetrahydrofolate biosynthesis; 5,6,7,8-tetrahydrofolate from 7,8-dihydrofolate: step 1/1.</text>
</comment>
<evidence type="ECO:0000256" key="4">
    <source>
        <dbReference type="ARBA" id="ARBA00022563"/>
    </source>
</evidence>
<evidence type="ECO:0000256" key="1">
    <source>
        <dbReference type="ARBA" id="ARBA00004903"/>
    </source>
</evidence>
<dbReference type="Gene3D" id="3.40.430.10">
    <property type="entry name" value="Dihydrofolate Reductase, subunit A"/>
    <property type="match status" value="1"/>
</dbReference>
<dbReference type="PANTHER" id="PTHR48069:SF3">
    <property type="entry name" value="DIHYDROFOLATE REDUCTASE"/>
    <property type="match status" value="1"/>
</dbReference>
<dbReference type="GO" id="GO:0006730">
    <property type="term" value="P:one-carbon metabolic process"/>
    <property type="evidence" value="ECO:0007669"/>
    <property type="project" value="UniProtKB-KW"/>
</dbReference>
<gene>
    <name evidence="10" type="ORF">SAMN04489812_4163</name>
</gene>
<evidence type="ECO:0000256" key="8">
    <source>
        <dbReference type="RuleBase" id="RU004474"/>
    </source>
</evidence>
<sequence length="165" mass="18011">MPEVVAIAAVARNGVIGADGAIPWRLKGDLPRFKRLTKGHVLIMGRKTYDSIGRPLPERTTIVITRNQAWRAPGHDEVQVVDSLTSALDRAAAIDPEGPTVIAGGGDIYRAAMGVCDRLEITEVHAEPDGDATFPVIDSTVWRQTDRDDDHDGFSWVTWRRTAAS</sequence>
<evidence type="ECO:0000256" key="7">
    <source>
        <dbReference type="PIRNR" id="PIRNR000194"/>
    </source>
</evidence>
<dbReference type="PRINTS" id="PR00070">
    <property type="entry name" value="DHFR"/>
</dbReference>
<dbReference type="PROSITE" id="PS00075">
    <property type="entry name" value="DHFR_1"/>
    <property type="match status" value="1"/>
</dbReference>
<dbReference type="GO" id="GO:0046452">
    <property type="term" value="P:dihydrofolate metabolic process"/>
    <property type="evidence" value="ECO:0007669"/>
    <property type="project" value="TreeGrafter"/>
</dbReference>
<reference evidence="10 11" key="1">
    <citation type="submission" date="2016-10" db="EMBL/GenBank/DDBJ databases">
        <authorList>
            <person name="de Groot N.N."/>
        </authorList>
    </citation>
    <scope>NUCLEOTIDE SEQUENCE [LARGE SCALE GENOMIC DNA]</scope>
    <source>
        <strain evidence="10 11">DSM 21800</strain>
    </source>
</reference>
<dbReference type="CDD" id="cd00209">
    <property type="entry name" value="DHFR"/>
    <property type="match status" value="1"/>
</dbReference>
<dbReference type="GO" id="GO:0005829">
    <property type="term" value="C:cytosol"/>
    <property type="evidence" value="ECO:0007669"/>
    <property type="project" value="TreeGrafter"/>
</dbReference>
<dbReference type="SUPFAM" id="SSF53597">
    <property type="entry name" value="Dihydrofolate reductase-like"/>
    <property type="match status" value="1"/>
</dbReference>
<evidence type="ECO:0000256" key="2">
    <source>
        <dbReference type="ARBA" id="ARBA00009539"/>
    </source>
</evidence>
<dbReference type="PROSITE" id="PS51330">
    <property type="entry name" value="DHFR_2"/>
    <property type="match status" value="1"/>
</dbReference>
<dbReference type="GO" id="GO:0046654">
    <property type="term" value="P:tetrahydrofolate biosynthetic process"/>
    <property type="evidence" value="ECO:0007669"/>
    <property type="project" value="UniProtKB-UniPathway"/>
</dbReference>
<keyword evidence="6 7" id="KW-0560">Oxidoreductase</keyword>
<keyword evidence="11" id="KW-1185">Reference proteome</keyword>
<evidence type="ECO:0000256" key="6">
    <source>
        <dbReference type="ARBA" id="ARBA00023002"/>
    </source>
</evidence>
<dbReference type="InterPro" id="IPR017925">
    <property type="entry name" value="DHFR_CS"/>
</dbReference>
<evidence type="ECO:0000313" key="11">
    <source>
        <dbReference type="Proteomes" id="UP000199103"/>
    </source>
</evidence>
<dbReference type="InterPro" id="IPR001796">
    <property type="entry name" value="DHFR_dom"/>
</dbReference>
<dbReference type="OrthoDB" id="9804315at2"/>
<dbReference type="AlphaFoldDB" id="A0A1H1XNE0"/>
<keyword evidence="5 7" id="KW-0521">NADP</keyword>
<dbReference type="RefSeq" id="WP_091527321.1">
    <property type="nucleotide sequence ID" value="NZ_LT629772.1"/>
</dbReference>
<dbReference type="GO" id="GO:0050661">
    <property type="term" value="F:NADP binding"/>
    <property type="evidence" value="ECO:0007669"/>
    <property type="project" value="InterPro"/>
</dbReference>
<evidence type="ECO:0000259" key="9">
    <source>
        <dbReference type="PROSITE" id="PS51330"/>
    </source>
</evidence>
<accession>A0A1H1XNE0</accession>
<organism evidence="10 11">
    <name type="scientific">Microlunatus soli</name>
    <dbReference type="NCBI Taxonomy" id="630515"/>
    <lineage>
        <taxon>Bacteria</taxon>
        <taxon>Bacillati</taxon>
        <taxon>Actinomycetota</taxon>
        <taxon>Actinomycetes</taxon>
        <taxon>Propionibacteriales</taxon>
        <taxon>Propionibacteriaceae</taxon>
        <taxon>Microlunatus</taxon>
    </lineage>
</organism>
<dbReference type="EC" id="1.5.1.3" evidence="3 7"/>
<protein>
    <recommendedName>
        <fullName evidence="3 7">Dihydrofolate reductase</fullName>
        <ecNumber evidence="3 7">1.5.1.3</ecNumber>
    </recommendedName>
</protein>
<comment type="similarity">
    <text evidence="2 7 8">Belongs to the dihydrofolate reductase family.</text>
</comment>
<dbReference type="GO" id="GO:0046655">
    <property type="term" value="P:folic acid metabolic process"/>
    <property type="evidence" value="ECO:0007669"/>
    <property type="project" value="TreeGrafter"/>
</dbReference>
<dbReference type="InterPro" id="IPR012259">
    <property type="entry name" value="DHFR"/>
</dbReference>